<feature type="transmembrane region" description="Helical" evidence="1">
    <location>
        <begin position="99"/>
        <end position="124"/>
    </location>
</feature>
<keyword evidence="1" id="KW-0472">Membrane</keyword>
<evidence type="ECO:0000313" key="2">
    <source>
        <dbReference type="EMBL" id="GGF53747.1"/>
    </source>
</evidence>
<reference evidence="2" key="1">
    <citation type="journal article" date="2014" name="Int. J. Syst. Evol. Microbiol.">
        <title>Complete genome sequence of Corynebacterium casei LMG S-19264T (=DSM 44701T), isolated from a smear-ripened cheese.</title>
        <authorList>
            <consortium name="US DOE Joint Genome Institute (JGI-PGF)"/>
            <person name="Walter F."/>
            <person name="Albersmeier A."/>
            <person name="Kalinowski J."/>
            <person name="Ruckert C."/>
        </authorList>
    </citation>
    <scope>NUCLEOTIDE SEQUENCE</scope>
    <source>
        <strain evidence="2">CGMCC 1.15254</strain>
    </source>
</reference>
<feature type="transmembrane region" description="Helical" evidence="1">
    <location>
        <begin position="162"/>
        <end position="188"/>
    </location>
</feature>
<gene>
    <name evidence="2" type="ORF">GCM10011332_03880</name>
</gene>
<dbReference type="Proteomes" id="UP000632498">
    <property type="component" value="Unassembled WGS sequence"/>
</dbReference>
<comment type="caution">
    <text evidence="2">The sequence shown here is derived from an EMBL/GenBank/DDBJ whole genome shotgun (WGS) entry which is preliminary data.</text>
</comment>
<accession>A0A917BR29</accession>
<feature type="transmembrane region" description="Helical" evidence="1">
    <location>
        <begin position="68"/>
        <end position="87"/>
    </location>
</feature>
<dbReference type="EMBL" id="BMHV01000002">
    <property type="protein sequence ID" value="GGF53747.1"/>
    <property type="molecule type" value="Genomic_DNA"/>
</dbReference>
<organism evidence="2 3">
    <name type="scientific">Terasakiella brassicae</name>
    <dbReference type="NCBI Taxonomy" id="1634917"/>
    <lineage>
        <taxon>Bacteria</taxon>
        <taxon>Pseudomonadati</taxon>
        <taxon>Pseudomonadota</taxon>
        <taxon>Alphaproteobacteria</taxon>
        <taxon>Rhodospirillales</taxon>
        <taxon>Terasakiellaceae</taxon>
        <taxon>Terasakiella</taxon>
    </lineage>
</organism>
<keyword evidence="3" id="KW-1185">Reference proteome</keyword>
<name>A0A917BR29_9PROT</name>
<keyword evidence="1" id="KW-0812">Transmembrane</keyword>
<dbReference type="RefSeq" id="WP_188660711.1">
    <property type="nucleotide sequence ID" value="NZ_BMHV01000002.1"/>
</dbReference>
<reference evidence="2" key="2">
    <citation type="submission" date="2020-09" db="EMBL/GenBank/DDBJ databases">
        <authorList>
            <person name="Sun Q."/>
            <person name="Zhou Y."/>
        </authorList>
    </citation>
    <scope>NUCLEOTIDE SEQUENCE</scope>
    <source>
        <strain evidence="2">CGMCC 1.15254</strain>
    </source>
</reference>
<feature type="transmembrane region" description="Helical" evidence="1">
    <location>
        <begin position="130"/>
        <end position="150"/>
    </location>
</feature>
<dbReference type="AlphaFoldDB" id="A0A917BR29"/>
<feature type="transmembrane region" description="Helical" evidence="1">
    <location>
        <begin position="34"/>
        <end position="56"/>
    </location>
</feature>
<evidence type="ECO:0000256" key="1">
    <source>
        <dbReference type="SAM" id="Phobius"/>
    </source>
</evidence>
<sequence>MIDLRALFYGLAGAGRLIRLDISGAHMMVGGVRGFWSSLYWGAALVAPLYLLLIAIRFDPQRFDGMRYLVAHTEMYILAWLAFPILMERICTFIERPGNFLPFIIAYNWLSCLYNMMYLLIGLAQASGMIGWEAASSLSVGFLFASLIWIGHLAKKILHIPLSAAVGIVVLELFLGIIISMMTSLIVISGGLQNAG</sequence>
<evidence type="ECO:0000313" key="3">
    <source>
        <dbReference type="Proteomes" id="UP000632498"/>
    </source>
</evidence>
<keyword evidence="1" id="KW-1133">Transmembrane helix</keyword>
<protein>
    <submittedName>
        <fullName evidence="2">Uncharacterized protein</fullName>
    </submittedName>
</protein>
<proteinExistence type="predicted"/>